<dbReference type="InterPro" id="IPR027417">
    <property type="entry name" value="P-loop_NTPase"/>
</dbReference>
<protein>
    <recommendedName>
        <fullName evidence="6">DEAD/DEAH box helicase</fullName>
    </recommendedName>
</protein>
<feature type="compositionally biased region" description="Polar residues" evidence="1">
    <location>
        <begin position="8"/>
        <end position="20"/>
    </location>
</feature>
<dbReference type="InterPro" id="IPR000330">
    <property type="entry name" value="SNF2_N"/>
</dbReference>
<organism evidence="4 5">
    <name type="scientific">Kyrpidia spormannii</name>
    <dbReference type="NCBI Taxonomy" id="2055160"/>
    <lineage>
        <taxon>Bacteria</taxon>
        <taxon>Bacillati</taxon>
        <taxon>Bacillota</taxon>
        <taxon>Bacilli</taxon>
        <taxon>Bacillales</taxon>
        <taxon>Alicyclobacillaceae</taxon>
        <taxon>Kyrpidia</taxon>
    </lineage>
</organism>
<dbReference type="Pfam" id="PF00176">
    <property type="entry name" value="SNF2-rel_dom"/>
    <property type="match status" value="1"/>
</dbReference>
<feature type="domain" description="Helicase ATP-binding" evidence="2">
    <location>
        <begin position="31"/>
        <end position="191"/>
    </location>
</feature>
<dbReference type="InterPro" id="IPR001650">
    <property type="entry name" value="Helicase_C-like"/>
</dbReference>
<evidence type="ECO:0000256" key="1">
    <source>
        <dbReference type="SAM" id="MobiDB-lite"/>
    </source>
</evidence>
<dbReference type="Gene3D" id="3.40.50.300">
    <property type="entry name" value="P-loop containing nucleotide triphosphate hydrolases"/>
    <property type="match status" value="1"/>
</dbReference>
<dbReference type="Gene3D" id="3.40.50.10810">
    <property type="entry name" value="Tandem AAA-ATPase domain"/>
    <property type="match status" value="1"/>
</dbReference>
<feature type="domain" description="Helicase C-terminal" evidence="3">
    <location>
        <begin position="292"/>
        <end position="448"/>
    </location>
</feature>
<dbReference type="Proteomes" id="UP000231932">
    <property type="component" value="Chromosome"/>
</dbReference>
<accession>A0A2K8N958</accession>
<dbReference type="PANTHER" id="PTHR45629">
    <property type="entry name" value="SNF2/RAD54 FAMILY MEMBER"/>
    <property type="match status" value="1"/>
</dbReference>
<dbReference type="SMART" id="SM00490">
    <property type="entry name" value="HELICc"/>
    <property type="match status" value="1"/>
</dbReference>
<dbReference type="OrthoDB" id="2519897at2"/>
<dbReference type="KEGG" id="kyr:CVV65_13595"/>
<dbReference type="EMBL" id="CP024955">
    <property type="protein sequence ID" value="ATY85833.1"/>
    <property type="molecule type" value="Genomic_DNA"/>
</dbReference>
<dbReference type="InterPro" id="IPR014001">
    <property type="entry name" value="Helicase_ATP-bd"/>
</dbReference>
<dbReference type="SMART" id="SM00487">
    <property type="entry name" value="DEXDc"/>
    <property type="match status" value="1"/>
</dbReference>
<dbReference type="PROSITE" id="PS51194">
    <property type="entry name" value="HELICASE_CTER"/>
    <property type="match status" value="1"/>
</dbReference>
<sequence length="451" mass="51170">MNKALHQHYNTTTTCGQNKNRPPMEHQKIAIETLRKMKFALLAYDMGLGKTKILINSVQLLPVPKAIVVTKAALLSHWKNECDVENISAWVVRGTKSNGSVSSISEFNECHSGILLMSFETITALVETVNRILAKPVQLIVDESHLITNPRAKRTWTLWKLRKSGVWLSTGTPIMNDVEDLFPTVTLLNVWRGTLADFRQEFEYLAYTITTEYGDEIDIWEPQDDALERLHRMLAPVTLRMTADHLKPTLYIRCVEFHEDPITVEKAESDCRLEELTNWRVAYADPDKNTARYELLLSLLETHAGNSVMIVTSFETVARRLSERLQDGGKRVGIISGNVPAKKRDEAVRRANAGELDVLLVVNAAGREGLNLPGVPVMVFWDGDWTDAGHRQVMDRIRRVTSRHPLVTVYELMGTRAPDSYLKRVRQEKATVERAFWDGVRLSAVREGEQT</sequence>
<evidence type="ECO:0000313" key="5">
    <source>
        <dbReference type="Proteomes" id="UP000231932"/>
    </source>
</evidence>
<dbReference type="InterPro" id="IPR038718">
    <property type="entry name" value="SNF2-like_sf"/>
</dbReference>
<gene>
    <name evidence="4" type="ORF">CVV65_13595</name>
</gene>
<evidence type="ECO:0000259" key="3">
    <source>
        <dbReference type="PROSITE" id="PS51194"/>
    </source>
</evidence>
<proteinExistence type="predicted"/>
<evidence type="ECO:0008006" key="6">
    <source>
        <dbReference type="Google" id="ProtNLM"/>
    </source>
</evidence>
<name>A0A2K8N958_9BACL</name>
<dbReference type="SUPFAM" id="SSF52540">
    <property type="entry name" value="P-loop containing nucleoside triphosphate hydrolases"/>
    <property type="match status" value="2"/>
</dbReference>
<evidence type="ECO:0000259" key="2">
    <source>
        <dbReference type="PROSITE" id="PS51192"/>
    </source>
</evidence>
<dbReference type="InterPro" id="IPR050496">
    <property type="entry name" value="SNF2_RAD54_helicase_repair"/>
</dbReference>
<reference evidence="5" key="1">
    <citation type="submission" date="2017-11" db="EMBL/GenBank/DDBJ databases">
        <title>Complete Genome Sequence of Kyrpidia sp. Strain EA-1, a thermophilic, hydrogen-oxidizing Bacterium, isolated from the Azores.</title>
        <authorList>
            <person name="Reiner J.E."/>
            <person name="Lapp C.J."/>
            <person name="Bunk B."/>
            <person name="Gescher J."/>
        </authorList>
    </citation>
    <scope>NUCLEOTIDE SEQUENCE [LARGE SCALE GENOMIC DNA]</scope>
    <source>
        <strain evidence="5">EA-1</strain>
    </source>
</reference>
<dbReference type="RefSeq" id="WP_100668591.1">
    <property type="nucleotide sequence ID" value="NZ_CP024955.1"/>
</dbReference>
<dbReference type="PANTHER" id="PTHR45629:SF7">
    <property type="entry name" value="DNA EXCISION REPAIR PROTEIN ERCC-6-RELATED"/>
    <property type="match status" value="1"/>
</dbReference>
<feature type="region of interest" description="Disordered" evidence="1">
    <location>
        <begin position="1"/>
        <end position="23"/>
    </location>
</feature>
<dbReference type="Pfam" id="PF00271">
    <property type="entry name" value="Helicase_C"/>
    <property type="match status" value="1"/>
</dbReference>
<keyword evidence="5" id="KW-1185">Reference proteome</keyword>
<evidence type="ECO:0000313" key="4">
    <source>
        <dbReference type="EMBL" id="ATY85833.1"/>
    </source>
</evidence>
<dbReference type="GO" id="GO:0005524">
    <property type="term" value="F:ATP binding"/>
    <property type="evidence" value="ECO:0007669"/>
    <property type="project" value="InterPro"/>
</dbReference>
<dbReference type="AlphaFoldDB" id="A0A2K8N958"/>
<dbReference type="PROSITE" id="PS51192">
    <property type="entry name" value="HELICASE_ATP_BIND_1"/>
    <property type="match status" value="1"/>
</dbReference>